<gene>
    <name evidence="1" type="ORF">CCACVL1_25812</name>
</gene>
<reference evidence="1 2" key="1">
    <citation type="submission" date="2013-09" db="EMBL/GenBank/DDBJ databases">
        <title>Corchorus capsularis genome sequencing.</title>
        <authorList>
            <person name="Alam M."/>
            <person name="Haque M.S."/>
            <person name="Islam M.S."/>
            <person name="Emdad E.M."/>
            <person name="Islam M.M."/>
            <person name="Ahmed B."/>
            <person name="Halim A."/>
            <person name="Hossen Q.M.M."/>
            <person name="Hossain M.Z."/>
            <person name="Ahmed R."/>
            <person name="Khan M.M."/>
            <person name="Islam R."/>
            <person name="Rashid M.M."/>
            <person name="Khan S.A."/>
            <person name="Rahman M.S."/>
            <person name="Alam M."/>
        </authorList>
    </citation>
    <scope>NUCLEOTIDE SEQUENCE [LARGE SCALE GENOMIC DNA]</scope>
    <source>
        <strain evidence="2">cv. CVL-1</strain>
        <tissue evidence="1">Whole seedling</tissue>
    </source>
</reference>
<keyword evidence="2" id="KW-1185">Reference proteome</keyword>
<proteinExistence type="predicted"/>
<protein>
    <submittedName>
        <fullName evidence="1">Uncharacterized protein</fullName>
    </submittedName>
</protein>
<dbReference type="Proteomes" id="UP000188268">
    <property type="component" value="Unassembled WGS sequence"/>
</dbReference>
<feature type="non-terminal residue" evidence="1">
    <location>
        <position position="1"/>
    </location>
</feature>
<name>A0A1R3GH28_COCAP</name>
<dbReference type="Gramene" id="OMO57359">
    <property type="protein sequence ID" value="OMO57359"/>
    <property type="gene ID" value="CCACVL1_25812"/>
</dbReference>
<accession>A0A1R3GH28</accession>
<dbReference type="EMBL" id="AWWV01014371">
    <property type="protein sequence ID" value="OMO57359.1"/>
    <property type="molecule type" value="Genomic_DNA"/>
</dbReference>
<evidence type="ECO:0000313" key="2">
    <source>
        <dbReference type="Proteomes" id="UP000188268"/>
    </source>
</evidence>
<sequence length="21" mass="2608">KRITESFVVQCFNWSYRYPPS</sequence>
<evidence type="ECO:0000313" key="1">
    <source>
        <dbReference type="EMBL" id="OMO57359.1"/>
    </source>
</evidence>
<dbReference type="AlphaFoldDB" id="A0A1R3GH28"/>
<feature type="non-terminal residue" evidence="1">
    <location>
        <position position="21"/>
    </location>
</feature>
<comment type="caution">
    <text evidence="1">The sequence shown here is derived from an EMBL/GenBank/DDBJ whole genome shotgun (WGS) entry which is preliminary data.</text>
</comment>
<organism evidence="1 2">
    <name type="scientific">Corchorus capsularis</name>
    <name type="common">Jute</name>
    <dbReference type="NCBI Taxonomy" id="210143"/>
    <lineage>
        <taxon>Eukaryota</taxon>
        <taxon>Viridiplantae</taxon>
        <taxon>Streptophyta</taxon>
        <taxon>Embryophyta</taxon>
        <taxon>Tracheophyta</taxon>
        <taxon>Spermatophyta</taxon>
        <taxon>Magnoliopsida</taxon>
        <taxon>eudicotyledons</taxon>
        <taxon>Gunneridae</taxon>
        <taxon>Pentapetalae</taxon>
        <taxon>rosids</taxon>
        <taxon>malvids</taxon>
        <taxon>Malvales</taxon>
        <taxon>Malvaceae</taxon>
        <taxon>Grewioideae</taxon>
        <taxon>Apeibeae</taxon>
        <taxon>Corchorus</taxon>
    </lineage>
</organism>